<dbReference type="PROSITE" id="PS00211">
    <property type="entry name" value="ABC_TRANSPORTER_1"/>
    <property type="match status" value="1"/>
</dbReference>
<proteinExistence type="predicted"/>
<evidence type="ECO:0000313" key="5">
    <source>
        <dbReference type="EMBL" id="AFH63572.1"/>
    </source>
</evidence>
<dbReference type="Pfam" id="PF00005">
    <property type="entry name" value="ABC_tran"/>
    <property type="match status" value="1"/>
</dbReference>
<dbReference type="PROSITE" id="PS50893">
    <property type="entry name" value="ABC_TRANSPORTER_2"/>
    <property type="match status" value="1"/>
</dbReference>
<dbReference type="InterPro" id="IPR003593">
    <property type="entry name" value="AAA+_ATPase"/>
</dbReference>
<dbReference type="SMART" id="SM00382">
    <property type="entry name" value="AAA"/>
    <property type="match status" value="1"/>
</dbReference>
<dbReference type="PANTHER" id="PTHR42711:SF4">
    <property type="entry name" value="ABC TRANSPORTER RELATED"/>
    <property type="match status" value="1"/>
</dbReference>
<dbReference type="PANTHER" id="PTHR42711">
    <property type="entry name" value="ABC TRANSPORTER ATP-BINDING PROTEIN"/>
    <property type="match status" value="1"/>
</dbReference>
<keyword evidence="3" id="KW-0067">ATP-binding</keyword>
<keyword evidence="1" id="KW-0813">Transport</keyword>
<reference evidence="5 6" key="1">
    <citation type="submission" date="2013-06" db="EMBL/GenBank/DDBJ databases">
        <title>Complete genome sequence of Paenibacillus mucilaginosus K02.</title>
        <authorList>
            <person name="Xiao B."/>
            <person name="Sun L."/>
            <person name="Xiao L."/>
            <person name="Lian B."/>
        </authorList>
    </citation>
    <scope>NUCLEOTIDE SEQUENCE [LARGE SCALE GENOMIC DNA]</scope>
    <source>
        <strain evidence="5 6">K02</strain>
    </source>
</reference>
<dbReference type="HOGENOM" id="CLU_000604_1_2_9"/>
<dbReference type="InterPro" id="IPR050763">
    <property type="entry name" value="ABC_transporter_ATP-binding"/>
</dbReference>
<dbReference type="PATRIC" id="fig|997761.3.peg.4589"/>
<dbReference type="SUPFAM" id="SSF52540">
    <property type="entry name" value="P-loop containing nucleoside triphosphate hydrolases"/>
    <property type="match status" value="1"/>
</dbReference>
<evidence type="ECO:0000256" key="2">
    <source>
        <dbReference type="ARBA" id="ARBA00022741"/>
    </source>
</evidence>
<evidence type="ECO:0000259" key="4">
    <source>
        <dbReference type="PROSITE" id="PS50893"/>
    </source>
</evidence>
<evidence type="ECO:0000256" key="1">
    <source>
        <dbReference type="ARBA" id="ARBA00022448"/>
    </source>
</evidence>
<dbReference type="GO" id="GO:0005524">
    <property type="term" value="F:ATP binding"/>
    <property type="evidence" value="ECO:0007669"/>
    <property type="project" value="UniProtKB-KW"/>
</dbReference>
<dbReference type="Gene3D" id="3.40.50.300">
    <property type="entry name" value="P-loop containing nucleotide triphosphate hydrolases"/>
    <property type="match status" value="1"/>
</dbReference>
<gene>
    <name evidence="5" type="ORF">B2K_23235</name>
</gene>
<dbReference type="InterPro" id="IPR027417">
    <property type="entry name" value="P-loop_NTPase"/>
</dbReference>
<name>I0BMH5_9BACL</name>
<organism evidence="5 6">
    <name type="scientific">Paenibacillus mucilaginosus K02</name>
    <dbReference type="NCBI Taxonomy" id="997761"/>
    <lineage>
        <taxon>Bacteria</taxon>
        <taxon>Bacillati</taxon>
        <taxon>Bacillota</taxon>
        <taxon>Bacilli</taxon>
        <taxon>Bacillales</taxon>
        <taxon>Paenibacillaceae</taxon>
        <taxon>Paenibacillus</taxon>
    </lineage>
</organism>
<accession>I0BMH5</accession>
<dbReference type="AlphaFoldDB" id="I0BMH5"/>
<protein>
    <submittedName>
        <fullName evidence="5">ABC transporter</fullName>
    </submittedName>
</protein>
<keyword evidence="2" id="KW-0547">Nucleotide-binding</keyword>
<dbReference type="KEGG" id="pmw:B2K_23235"/>
<sequence length="330" mass="37613">MVKMPGIIVEGLSKSFQYYKKEVGLASSLRNLFRREMLTKEAVKGISFEIPEGEIVGFLGPNGAGKTTTLKMLTGILYPTSGSASIIGHVPWERRKAFKKQFAIVMGQKSQLWWDLPANESLHLNKHIYEVEDGQFRRTVDELAELLDVKELLGVQVRRLSLGERMKLELIASLLHQPRVLFLDEPTIGLDILSQRRIREFLKYYNQQQRTTIVLTSHYMNDIEDLCKRTIIVNSGRIVFDGSLAAVNRQLGQKKLMKIKLGEPVDPRRLERFGRVRECSGMEAVLEVDKSALKERSKEMLEHLPVLDFTIEEISIEEGIALLYAKEAVS</sequence>
<dbReference type="GO" id="GO:0016887">
    <property type="term" value="F:ATP hydrolysis activity"/>
    <property type="evidence" value="ECO:0007669"/>
    <property type="project" value="InterPro"/>
</dbReference>
<feature type="domain" description="ABC transporter" evidence="4">
    <location>
        <begin position="27"/>
        <end position="260"/>
    </location>
</feature>
<dbReference type="Proteomes" id="UP000007392">
    <property type="component" value="Chromosome"/>
</dbReference>
<dbReference type="InterPro" id="IPR003439">
    <property type="entry name" value="ABC_transporter-like_ATP-bd"/>
</dbReference>
<dbReference type="InterPro" id="IPR017871">
    <property type="entry name" value="ABC_transporter-like_CS"/>
</dbReference>
<evidence type="ECO:0000256" key="3">
    <source>
        <dbReference type="ARBA" id="ARBA00022840"/>
    </source>
</evidence>
<dbReference type="EMBL" id="CP003422">
    <property type="protein sequence ID" value="AFH63572.1"/>
    <property type="molecule type" value="Genomic_DNA"/>
</dbReference>
<evidence type="ECO:0000313" key="6">
    <source>
        <dbReference type="Proteomes" id="UP000007392"/>
    </source>
</evidence>